<dbReference type="AlphaFoldDB" id="A0A0C3CZC5"/>
<evidence type="ECO:0000313" key="4">
    <source>
        <dbReference type="EMBL" id="KIN04374.1"/>
    </source>
</evidence>
<organism evidence="4 5">
    <name type="scientific">Oidiodendron maius (strain Zn)</name>
    <dbReference type="NCBI Taxonomy" id="913774"/>
    <lineage>
        <taxon>Eukaryota</taxon>
        <taxon>Fungi</taxon>
        <taxon>Dikarya</taxon>
        <taxon>Ascomycota</taxon>
        <taxon>Pezizomycotina</taxon>
        <taxon>Leotiomycetes</taxon>
        <taxon>Leotiomycetes incertae sedis</taxon>
        <taxon>Myxotrichaceae</taxon>
        <taxon>Oidiodendron</taxon>
    </lineage>
</organism>
<protein>
    <recommendedName>
        <fullName evidence="3">DUF6594 domain-containing protein</fullName>
    </recommendedName>
</protein>
<feature type="region of interest" description="Disordered" evidence="1">
    <location>
        <begin position="1"/>
        <end position="26"/>
    </location>
</feature>
<proteinExistence type="predicted"/>
<sequence>MAIPNMEPPVTKPLSAHIPMSDSHSIDQEIRVSEVPLSREAGCQFLSDIENGVSKPEISATEARPKPKHWADNGHNNDREGSLWSGRSWWRFCSVPNPLSRSASSKSSILYQDDYDKINPDEVGGFEPGIPRLAAVLNSDESFGIYRSFGPLASRVLLRRMIKLGELEKKLRELDLYDAADPDRCKLYTVETSDEVDSARIKLEQQIYKQLKEFYDLLWIYCKIKTLPKPSKRMHRSLHNWMIENRPLVEGEDDFIHHFNDHVSTMKKSLYASQGQGRLDDFIEKCIARYPGSLIHRFLTGMDKGQKVGLFIYKENRFATLRIMISAIISASLLLLPVFLLFLVSMPRIAMVIVVFGFVVIFAVVLSVIAEGRPQEILIGVAAYTAVLATFLGNMNQRFVPTV</sequence>
<dbReference type="InterPro" id="IPR046529">
    <property type="entry name" value="DUF6594"/>
</dbReference>
<evidence type="ECO:0000256" key="2">
    <source>
        <dbReference type="SAM" id="Phobius"/>
    </source>
</evidence>
<name>A0A0C3CZC5_OIDMZ</name>
<dbReference type="InParanoid" id="A0A0C3CZC5"/>
<keyword evidence="2" id="KW-1133">Transmembrane helix</keyword>
<dbReference type="HOGENOM" id="CLU_051118_3_4_1"/>
<dbReference type="PANTHER" id="PTHR34502">
    <property type="entry name" value="DUF6594 DOMAIN-CONTAINING PROTEIN-RELATED"/>
    <property type="match status" value="1"/>
</dbReference>
<feature type="compositionally biased region" description="Pro residues" evidence="1">
    <location>
        <begin position="1"/>
        <end position="11"/>
    </location>
</feature>
<accession>A0A0C3CZC5</accession>
<dbReference type="EMBL" id="KN832872">
    <property type="protein sequence ID" value="KIN04374.1"/>
    <property type="molecule type" value="Genomic_DNA"/>
</dbReference>
<dbReference type="Proteomes" id="UP000054321">
    <property type="component" value="Unassembled WGS sequence"/>
</dbReference>
<feature type="domain" description="DUF6594" evidence="3">
    <location>
        <begin position="131"/>
        <end position="389"/>
    </location>
</feature>
<dbReference type="OrthoDB" id="3533814at2759"/>
<evidence type="ECO:0000256" key="1">
    <source>
        <dbReference type="SAM" id="MobiDB-lite"/>
    </source>
</evidence>
<feature type="compositionally biased region" description="Basic and acidic residues" evidence="1">
    <location>
        <begin position="63"/>
        <end position="77"/>
    </location>
</feature>
<reference evidence="4 5" key="1">
    <citation type="submission" date="2014-04" db="EMBL/GenBank/DDBJ databases">
        <authorList>
            <consortium name="DOE Joint Genome Institute"/>
            <person name="Kuo A."/>
            <person name="Martino E."/>
            <person name="Perotto S."/>
            <person name="Kohler A."/>
            <person name="Nagy L.G."/>
            <person name="Floudas D."/>
            <person name="Copeland A."/>
            <person name="Barry K.W."/>
            <person name="Cichocki N."/>
            <person name="Veneault-Fourrey C."/>
            <person name="LaButti K."/>
            <person name="Lindquist E.A."/>
            <person name="Lipzen A."/>
            <person name="Lundell T."/>
            <person name="Morin E."/>
            <person name="Murat C."/>
            <person name="Sun H."/>
            <person name="Tunlid A."/>
            <person name="Henrissat B."/>
            <person name="Grigoriev I.V."/>
            <person name="Hibbett D.S."/>
            <person name="Martin F."/>
            <person name="Nordberg H.P."/>
            <person name="Cantor M.N."/>
            <person name="Hua S.X."/>
        </authorList>
    </citation>
    <scope>NUCLEOTIDE SEQUENCE [LARGE SCALE GENOMIC DNA]</scope>
    <source>
        <strain evidence="4 5">Zn</strain>
    </source>
</reference>
<feature type="transmembrane region" description="Helical" evidence="2">
    <location>
        <begin position="377"/>
        <end position="395"/>
    </location>
</feature>
<reference evidence="5" key="2">
    <citation type="submission" date="2015-01" db="EMBL/GenBank/DDBJ databases">
        <title>Evolutionary Origins and Diversification of the Mycorrhizal Mutualists.</title>
        <authorList>
            <consortium name="DOE Joint Genome Institute"/>
            <consortium name="Mycorrhizal Genomics Consortium"/>
            <person name="Kohler A."/>
            <person name="Kuo A."/>
            <person name="Nagy L.G."/>
            <person name="Floudas D."/>
            <person name="Copeland A."/>
            <person name="Barry K.W."/>
            <person name="Cichocki N."/>
            <person name="Veneault-Fourrey C."/>
            <person name="LaButti K."/>
            <person name="Lindquist E.A."/>
            <person name="Lipzen A."/>
            <person name="Lundell T."/>
            <person name="Morin E."/>
            <person name="Murat C."/>
            <person name="Riley R."/>
            <person name="Ohm R."/>
            <person name="Sun H."/>
            <person name="Tunlid A."/>
            <person name="Henrissat B."/>
            <person name="Grigoriev I.V."/>
            <person name="Hibbett D.S."/>
            <person name="Martin F."/>
        </authorList>
    </citation>
    <scope>NUCLEOTIDE SEQUENCE [LARGE SCALE GENOMIC DNA]</scope>
    <source>
        <strain evidence="5">Zn</strain>
    </source>
</reference>
<feature type="transmembrane region" description="Helical" evidence="2">
    <location>
        <begin position="349"/>
        <end position="370"/>
    </location>
</feature>
<gene>
    <name evidence="4" type="ORF">OIDMADRAFT_142280</name>
</gene>
<feature type="region of interest" description="Disordered" evidence="1">
    <location>
        <begin position="54"/>
        <end position="77"/>
    </location>
</feature>
<evidence type="ECO:0000313" key="5">
    <source>
        <dbReference type="Proteomes" id="UP000054321"/>
    </source>
</evidence>
<keyword evidence="5" id="KW-1185">Reference proteome</keyword>
<keyword evidence="2" id="KW-0812">Transmembrane</keyword>
<keyword evidence="2" id="KW-0472">Membrane</keyword>
<dbReference type="Pfam" id="PF20237">
    <property type="entry name" value="DUF6594"/>
    <property type="match status" value="1"/>
</dbReference>
<feature type="transmembrane region" description="Helical" evidence="2">
    <location>
        <begin position="323"/>
        <end position="343"/>
    </location>
</feature>
<evidence type="ECO:0000259" key="3">
    <source>
        <dbReference type="Pfam" id="PF20237"/>
    </source>
</evidence>
<dbReference type="PANTHER" id="PTHR34502:SF5">
    <property type="entry name" value="DUF6594 DOMAIN-CONTAINING PROTEIN"/>
    <property type="match status" value="1"/>
</dbReference>